<dbReference type="EMBL" id="KZ679008">
    <property type="protein sequence ID" value="PSS22837.1"/>
    <property type="molecule type" value="Genomic_DNA"/>
</dbReference>
<dbReference type="GeneID" id="36571600"/>
<proteinExistence type="predicted"/>
<dbReference type="AlphaFoldDB" id="A0A2T3B7L9"/>
<dbReference type="OrthoDB" id="3551700at2759"/>
<evidence type="ECO:0000313" key="1">
    <source>
        <dbReference type="EMBL" id="PSS22837.1"/>
    </source>
</evidence>
<keyword evidence="2" id="KW-1185">Reference proteome</keyword>
<name>A0A2T3B7L9_AMORE</name>
<accession>A0A2T3B7L9</accession>
<dbReference type="RefSeq" id="XP_024722883.1">
    <property type="nucleotide sequence ID" value="XM_024863519.1"/>
</dbReference>
<reference evidence="1 2" key="1">
    <citation type="journal article" date="2018" name="New Phytol.">
        <title>Comparative genomics and transcriptomics depict ericoid mycorrhizal fungi as versatile saprotrophs and plant mutualists.</title>
        <authorList>
            <person name="Martino E."/>
            <person name="Morin E."/>
            <person name="Grelet G.A."/>
            <person name="Kuo A."/>
            <person name="Kohler A."/>
            <person name="Daghino S."/>
            <person name="Barry K.W."/>
            <person name="Cichocki N."/>
            <person name="Clum A."/>
            <person name="Dockter R.B."/>
            <person name="Hainaut M."/>
            <person name="Kuo R.C."/>
            <person name="LaButti K."/>
            <person name="Lindahl B.D."/>
            <person name="Lindquist E.A."/>
            <person name="Lipzen A."/>
            <person name="Khouja H.R."/>
            <person name="Magnuson J."/>
            <person name="Murat C."/>
            <person name="Ohm R.A."/>
            <person name="Singer S.W."/>
            <person name="Spatafora J.W."/>
            <person name="Wang M."/>
            <person name="Veneault-Fourrey C."/>
            <person name="Henrissat B."/>
            <person name="Grigoriev I.V."/>
            <person name="Martin F.M."/>
            <person name="Perotto S."/>
        </authorList>
    </citation>
    <scope>NUCLEOTIDE SEQUENCE [LARGE SCALE GENOMIC DNA]</scope>
    <source>
        <strain evidence="1 2">ATCC 22711</strain>
    </source>
</reference>
<organism evidence="1 2">
    <name type="scientific">Amorphotheca resinae ATCC 22711</name>
    <dbReference type="NCBI Taxonomy" id="857342"/>
    <lineage>
        <taxon>Eukaryota</taxon>
        <taxon>Fungi</taxon>
        <taxon>Dikarya</taxon>
        <taxon>Ascomycota</taxon>
        <taxon>Pezizomycotina</taxon>
        <taxon>Leotiomycetes</taxon>
        <taxon>Helotiales</taxon>
        <taxon>Amorphothecaceae</taxon>
        <taxon>Amorphotheca</taxon>
    </lineage>
</organism>
<dbReference type="STRING" id="857342.A0A2T3B7L9"/>
<dbReference type="Proteomes" id="UP000241818">
    <property type="component" value="Unassembled WGS sequence"/>
</dbReference>
<evidence type="ECO:0000313" key="2">
    <source>
        <dbReference type="Proteomes" id="UP000241818"/>
    </source>
</evidence>
<sequence length="107" mass="12137">MCYHKRIIYSCGHDGWGTEIRACDHQRAFDDGSWPIACPDMFAHPLHSVKLQRMCKDCNWKAARTADKLIQVKMAMRELNETVRKLKMAGASEVEEGLEDVGGRVEG</sequence>
<gene>
    <name evidence="1" type="ORF">M430DRAFT_16783</name>
</gene>
<dbReference type="InParanoid" id="A0A2T3B7L9"/>
<protein>
    <submittedName>
        <fullName evidence="1">Uncharacterized protein</fullName>
    </submittedName>
</protein>